<dbReference type="SUPFAM" id="SSF57850">
    <property type="entry name" value="RING/U-box"/>
    <property type="match status" value="1"/>
</dbReference>
<proteinExistence type="predicted"/>
<keyword evidence="3" id="KW-0862">Zinc</keyword>
<evidence type="ECO:0000259" key="5">
    <source>
        <dbReference type="PROSITE" id="PS50089"/>
    </source>
</evidence>
<organism evidence="6 7">
    <name type="scientific">Stereocaulon virgatum</name>
    <dbReference type="NCBI Taxonomy" id="373712"/>
    <lineage>
        <taxon>Eukaryota</taxon>
        <taxon>Fungi</taxon>
        <taxon>Dikarya</taxon>
        <taxon>Ascomycota</taxon>
        <taxon>Pezizomycotina</taxon>
        <taxon>Lecanoromycetes</taxon>
        <taxon>OSLEUM clade</taxon>
        <taxon>Lecanoromycetidae</taxon>
        <taxon>Lecanorales</taxon>
        <taxon>Lecanorineae</taxon>
        <taxon>Stereocaulaceae</taxon>
        <taxon>Stereocaulon</taxon>
    </lineage>
</organism>
<keyword evidence="7" id="KW-1185">Reference proteome</keyword>
<evidence type="ECO:0000256" key="1">
    <source>
        <dbReference type="ARBA" id="ARBA00022723"/>
    </source>
</evidence>
<dbReference type="InterPro" id="IPR001841">
    <property type="entry name" value="Znf_RING"/>
</dbReference>
<dbReference type="Proteomes" id="UP001590950">
    <property type="component" value="Unassembled WGS sequence"/>
</dbReference>
<keyword evidence="1" id="KW-0479">Metal-binding</keyword>
<dbReference type="PANTHER" id="PTHR45969">
    <property type="entry name" value="RING ZINC FINGER PROTEIN-RELATED"/>
    <property type="match status" value="1"/>
</dbReference>
<dbReference type="PROSITE" id="PS50089">
    <property type="entry name" value="ZF_RING_2"/>
    <property type="match status" value="1"/>
</dbReference>
<evidence type="ECO:0000256" key="3">
    <source>
        <dbReference type="ARBA" id="ARBA00022833"/>
    </source>
</evidence>
<dbReference type="Pfam" id="PF13639">
    <property type="entry name" value="zf-RING_2"/>
    <property type="match status" value="1"/>
</dbReference>
<keyword evidence="2 4" id="KW-0863">Zinc-finger</keyword>
<dbReference type="PANTHER" id="PTHR45969:SF69">
    <property type="entry name" value="FINGER DOMAIN PROTEIN, PUTATIVE (AFU_ORTHOLOGUE AFUA_3G12190)-RELATED"/>
    <property type="match status" value="1"/>
</dbReference>
<evidence type="ECO:0000256" key="4">
    <source>
        <dbReference type="PROSITE-ProRule" id="PRU00175"/>
    </source>
</evidence>
<evidence type="ECO:0000313" key="7">
    <source>
        <dbReference type="Proteomes" id="UP001590950"/>
    </source>
</evidence>
<dbReference type="SMART" id="SM00184">
    <property type="entry name" value="RING"/>
    <property type="match status" value="1"/>
</dbReference>
<reference evidence="6 7" key="1">
    <citation type="submission" date="2024-09" db="EMBL/GenBank/DDBJ databases">
        <title>Rethinking Asexuality: The Enigmatic Case of Functional Sexual Genes in Lepraria (Stereocaulaceae).</title>
        <authorList>
            <person name="Doellman M."/>
            <person name="Sun Y."/>
            <person name="Barcenas-Pena A."/>
            <person name="Lumbsch H.T."/>
            <person name="Grewe F."/>
        </authorList>
    </citation>
    <scope>NUCLEOTIDE SEQUENCE [LARGE SCALE GENOMIC DNA]</scope>
    <source>
        <strain evidence="6 7">Mercado 3170</strain>
    </source>
</reference>
<evidence type="ECO:0000256" key="2">
    <source>
        <dbReference type="ARBA" id="ARBA00022771"/>
    </source>
</evidence>
<name>A0ABR3ZY13_9LECA</name>
<gene>
    <name evidence="6" type="ORF">N7G274_009580</name>
</gene>
<accession>A0ABR3ZY13</accession>
<dbReference type="InterPro" id="IPR013083">
    <property type="entry name" value="Znf_RING/FYVE/PHD"/>
</dbReference>
<dbReference type="Gene3D" id="3.30.40.10">
    <property type="entry name" value="Zinc/RING finger domain, C3HC4 (zinc finger)"/>
    <property type="match status" value="1"/>
</dbReference>
<comment type="caution">
    <text evidence="6">The sequence shown here is derived from an EMBL/GenBank/DDBJ whole genome shotgun (WGS) entry which is preliminary data.</text>
</comment>
<feature type="domain" description="RING-type" evidence="5">
    <location>
        <begin position="40"/>
        <end position="89"/>
    </location>
</feature>
<sequence>MDRPSAASESALDHRTKDLARRIHSSCSLPTGEELDSKQCHICTQPFLTTRRPEIPIKLNCGHIFGMACLLRWLNPLAGNGSNSCPLCRRPVLVEPEPDHEAIRRSILSRFDATVPRTSACGQVDMDDTIVEWMKGAQDRYEKLIGNLVTVLTDDIQDPELWIRLFPVVLEAINTLTWDCFVLGACPIESCYERFADCTAAARPTLAKSIFAPLLRYVVNFEHFSADNLHWLLGRFHAEGGYTADRIVGYYRRIREAHAVISYRLHAALEPRNVEGTNI</sequence>
<evidence type="ECO:0000313" key="6">
    <source>
        <dbReference type="EMBL" id="KAL2037635.1"/>
    </source>
</evidence>
<protein>
    <recommendedName>
        <fullName evidence="5">RING-type domain-containing protein</fullName>
    </recommendedName>
</protein>
<dbReference type="EMBL" id="JBEFKJ010000038">
    <property type="protein sequence ID" value="KAL2037635.1"/>
    <property type="molecule type" value="Genomic_DNA"/>
</dbReference>